<organism evidence="3 4">
    <name type="scientific">Microbacterium faecale</name>
    <dbReference type="NCBI Taxonomy" id="1804630"/>
    <lineage>
        <taxon>Bacteria</taxon>
        <taxon>Bacillati</taxon>
        <taxon>Actinomycetota</taxon>
        <taxon>Actinomycetes</taxon>
        <taxon>Micrococcales</taxon>
        <taxon>Microbacteriaceae</taxon>
        <taxon>Microbacterium</taxon>
    </lineage>
</organism>
<reference evidence="3" key="2">
    <citation type="submission" date="2020-09" db="EMBL/GenBank/DDBJ databases">
        <authorList>
            <person name="Sun Q."/>
            <person name="Zhou Y."/>
        </authorList>
    </citation>
    <scope>NUCLEOTIDE SEQUENCE</scope>
    <source>
        <strain evidence="3">CGMCC 1.15152</strain>
    </source>
</reference>
<dbReference type="Pfam" id="PF01402">
    <property type="entry name" value="RHH_1"/>
    <property type="match status" value="1"/>
</dbReference>
<reference evidence="3" key="1">
    <citation type="journal article" date="2014" name="Int. J. Syst. Evol. Microbiol.">
        <title>Complete genome sequence of Corynebacterium casei LMG S-19264T (=DSM 44701T), isolated from a smear-ripened cheese.</title>
        <authorList>
            <consortium name="US DOE Joint Genome Institute (JGI-PGF)"/>
            <person name="Walter F."/>
            <person name="Albersmeier A."/>
            <person name="Kalinowski J."/>
            <person name="Ruckert C."/>
        </authorList>
    </citation>
    <scope>NUCLEOTIDE SEQUENCE</scope>
    <source>
        <strain evidence="3">CGMCC 1.15152</strain>
    </source>
</reference>
<dbReference type="GO" id="GO:0006355">
    <property type="term" value="P:regulation of DNA-templated transcription"/>
    <property type="evidence" value="ECO:0007669"/>
    <property type="project" value="InterPro"/>
</dbReference>
<dbReference type="Proteomes" id="UP000633205">
    <property type="component" value="Unassembled WGS sequence"/>
</dbReference>
<dbReference type="SUPFAM" id="SSF47598">
    <property type="entry name" value="Ribbon-helix-helix"/>
    <property type="match status" value="1"/>
</dbReference>
<protein>
    <recommendedName>
        <fullName evidence="2">Ribbon-helix-helix protein CopG domain-containing protein</fullName>
    </recommendedName>
</protein>
<dbReference type="InterPro" id="IPR002145">
    <property type="entry name" value="CopG"/>
</dbReference>
<sequence length="115" mass="12956">MGDASETYDERAARYERGDIDVSPHAKIYSGEDASRRGRQLIEMVLDEDELAELETAIRRGRPSVGAVGPRGESPKRQVRLPVDLDRALTERAEKEQRNRSDVIRDALSSYLRAS</sequence>
<feature type="domain" description="Ribbon-helix-helix protein CopG" evidence="2">
    <location>
        <begin position="78"/>
        <end position="113"/>
    </location>
</feature>
<feature type="region of interest" description="Disordered" evidence="1">
    <location>
        <begin position="62"/>
        <end position="85"/>
    </location>
</feature>
<evidence type="ECO:0000313" key="3">
    <source>
        <dbReference type="EMBL" id="GGD31212.1"/>
    </source>
</evidence>
<dbReference type="CDD" id="cd21631">
    <property type="entry name" value="RHH_CopG_NikR-like"/>
    <property type="match status" value="1"/>
</dbReference>
<accession>A0A916Y4S0</accession>
<dbReference type="AlphaFoldDB" id="A0A916Y4S0"/>
<gene>
    <name evidence="3" type="ORF">GCM10010915_09350</name>
</gene>
<dbReference type="EMBL" id="BMHO01000001">
    <property type="protein sequence ID" value="GGD31212.1"/>
    <property type="molecule type" value="Genomic_DNA"/>
</dbReference>
<evidence type="ECO:0000259" key="2">
    <source>
        <dbReference type="Pfam" id="PF01402"/>
    </source>
</evidence>
<comment type="caution">
    <text evidence="3">The sequence shown here is derived from an EMBL/GenBank/DDBJ whole genome shotgun (WGS) entry which is preliminary data.</text>
</comment>
<evidence type="ECO:0000256" key="1">
    <source>
        <dbReference type="SAM" id="MobiDB-lite"/>
    </source>
</evidence>
<dbReference type="RefSeq" id="WP_188711123.1">
    <property type="nucleotide sequence ID" value="NZ_BMHO01000001.1"/>
</dbReference>
<keyword evidence="4" id="KW-1185">Reference proteome</keyword>
<evidence type="ECO:0000313" key="4">
    <source>
        <dbReference type="Proteomes" id="UP000633205"/>
    </source>
</evidence>
<proteinExistence type="predicted"/>
<dbReference type="InterPro" id="IPR010985">
    <property type="entry name" value="Ribbon_hlx_hlx"/>
</dbReference>
<name>A0A916Y4S0_9MICO</name>